<protein>
    <submittedName>
        <fullName evidence="1">Uncharacterized protein</fullName>
    </submittedName>
</protein>
<sequence>MPCRAKLLTVSRASGLAPMPLRLVRVIQGQHPSYAYAAPLTQPRARTKMADPGETRLAKRQKLLACQRCRHRKQKCTEERPCENCIQSGAECLQTQSASSKLALEPDYVQRLEERVAQLEALVPQESLDHIHNRPPDEPATSRIRATPNDNSPGRHLQGPGSAHSRDDDHRTRSSRLEWPSNQEFSLIHSNLMPTAQSTPDSLGSHLFEAITGIPTQHARREEPTPEALDLDSDLERFLIQTYFEMAHSQYPLLLRHEFLGWADSWRRGKGACPPEEQWKGFMVYMVYSIAFLMAKRRINGPMRSELLYNLAISRYFPSLIVAPDPLIRAQGFLLLTVYALHMPSKESIITLSSWTMRFCVMAQLHLADPEPGPEPSPVTGEAFIRNQHRRRVFWCAYGIDRAICSTYDLPSCISDSYITVPIFDNIDDNTLLEMSTSSTESHSIEPATSPTNVSPALHVLVGRQLESEIQDMMLHKDYSEHSDATSAWRVQISERLKEWDMDSAALSHPSQTGYTSSRWLKMIYYYNIVTLYRPTRGMAQGFAGDLSVQACCHALLLFRRFQMAREIAKPWLGIGVTLLYCFYATPIALWRPSYKSADVPDAIRACASTLAIMADRWTEAECLRDVFDILAREVPLGETWDRPQLMSAAGRRNILEENWQQMSEIVIHRPTLRMIREMATECFVSEVELGNYEQLHSSDAGLDAEAAALLIDAMDLQWVNAAHQPPLEMGQGFNYFQL</sequence>
<gene>
    <name evidence="1" type="ORF">LCI18_014681</name>
</gene>
<proteinExistence type="predicted"/>
<reference evidence="1" key="1">
    <citation type="submission" date="2021-11" db="EMBL/GenBank/DDBJ databases">
        <title>Fusarium solani-melongenae Genome sequencing and assembly.</title>
        <authorList>
            <person name="Xie S."/>
            <person name="Huang L."/>
            <person name="Zhang X."/>
        </authorList>
    </citation>
    <scope>NUCLEOTIDE SEQUENCE</scope>
    <source>
        <strain evidence="1">CRI 24-3</strain>
    </source>
</reference>
<dbReference type="EMBL" id="CP090041">
    <property type="protein sequence ID" value="UPL03747.1"/>
    <property type="molecule type" value="Genomic_DNA"/>
</dbReference>
<name>A0ACD3ZSC4_FUSSC</name>
<keyword evidence="2" id="KW-1185">Reference proteome</keyword>
<evidence type="ECO:0000313" key="2">
    <source>
        <dbReference type="Proteomes" id="UP000830768"/>
    </source>
</evidence>
<evidence type="ECO:0000313" key="1">
    <source>
        <dbReference type="EMBL" id="UPL03747.1"/>
    </source>
</evidence>
<organism evidence="1 2">
    <name type="scientific">Fusarium solani subsp. cucurbitae</name>
    <name type="common">Neocosmosporum cucurbitae</name>
    <dbReference type="NCBI Taxonomy" id="2747967"/>
    <lineage>
        <taxon>Eukaryota</taxon>
        <taxon>Fungi</taxon>
        <taxon>Dikarya</taxon>
        <taxon>Ascomycota</taxon>
        <taxon>Pezizomycotina</taxon>
        <taxon>Sordariomycetes</taxon>
        <taxon>Hypocreomycetidae</taxon>
        <taxon>Hypocreales</taxon>
        <taxon>Nectriaceae</taxon>
        <taxon>Fusarium</taxon>
        <taxon>Fusarium solani species complex</taxon>
    </lineage>
</organism>
<accession>A0ACD3ZSC4</accession>
<dbReference type="Proteomes" id="UP000830768">
    <property type="component" value="Chromosome 13"/>
</dbReference>